<evidence type="ECO:0000313" key="3">
    <source>
        <dbReference type="Proteomes" id="UP000324222"/>
    </source>
</evidence>
<feature type="compositionally biased region" description="Polar residues" evidence="1">
    <location>
        <begin position="23"/>
        <end position="32"/>
    </location>
</feature>
<evidence type="ECO:0000256" key="1">
    <source>
        <dbReference type="SAM" id="MobiDB-lite"/>
    </source>
</evidence>
<dbReference type="Proteomes" id="UP000324222">
    <property type="component" value="Unassembled WGS sequence"/>
</dbReference>
<comment type="caution">
    <text evidence="2">The sequence shown here is derived from an EMBL/GenBank/DDBJ whole genome shotgun (WGS) entry which is preliminary data.</text>
</comment>
<dbReference type="EMBL" id="VSRR010000061">
    <property type="protein sequence ID" value="MPC09270.1"/>
    <property type="molecule type" value="Genomic_DNA"/>
</dbReference>
<name>A0A5B7CIQ5_PORTR</name>
<proteinExistence type="predicted"/>
<evidence type="ECO:0000313" key="2">
    <source>
        <dbReference type="EMBL" id="MPC09270.1"/>
    </source>
</evidence>
<feature type="compositionally biased region" description="Basic and acidic residues" evidence="1">
    <location>
        <begin position="106"/>
        <end position="135"/>
    </location>
</feature>
<keyword evidence="3" id="KW-1185">Reference proteome</keyword>
<feature type="region of interest" description="Disordered" evidence="1">
    <location>
        <begin position="85"/>
        <end position="135"/>
    </location>
</feature>
<reference evidence="2 3" key="1">
    <citation type="submission" date="2019-05" db="EMBL/GenBank/DDBJ databases">
        <title>Another draft genome of Portunus trituberculatus and its Hox gene families provides insights of decapod evolution.</title>
        <authorList>
            <person name="Jeong J.-H."/>
            <person name="Song I."/>
            <person name="Kim S."/>
            <person name="Choi T."/>
            <person name="Kim D."/>
            <person name="Ryu S."/>
            <person name="Kim W."/>
        </authorList>
    </citation>
    <scope>NUCLEOTIDE SEQUENCE [LARGE SCALE GENOMIC DNA]</scope>
    <source>
        <tissue evidence="2">Muscle</tissue>
    </source>
</reference>
<protein>
    <submittedName>
        <fullName evidence="2">Uncharacterized protein</fullName>
    </submittedName>
</protein>
<organism evidence="2 3">
    <name type="scientific">Portunus trituberculatus</name>
    <name type="common">Swimming crab</name>
    <name type="synonym">Neptunus trituberculatus</name>
    <dbReference type="NCBI Taxonomy" id="210409"/>
    <lineage>
        <taxon>Eukaryota</taxon>
        <taxon>Metazoa</taxon>
        <taxon>Ecdysozoa</taxon>
        <taxon>Arthropoda</taxon>
        <taxon>Crustacea</taxon>
        <taxon>Multicrustacea</taxon>
        <taxon>Malacostraca</taxon>
        <taxon>Eumalacostraca</taxon>
        <taxon>Eucarida</taxon>
        <taxon>Decapoda</taxon>
        <taxon>Pleocyemata</taxon>
        <taxon>Brachyura</taxon>
        <taxon>Eubrachyura</taxon>
        <taxon>Portunoidea</taxon>
        <taxon>Portunidae</taxon>
        <taxon>Portuninae</taxon>
        <taxon>Portunus</taxon>
    </lineage>
</organism>
<gene>
    <name evidence="2" type="ORF">E2C01_001875</name>
</gene>
<sequence>MRGASQAWRNGVAAAACHRPWLRQQSTPSQHPQPLHYQRSLRTQTRPPTHWRPPSVRCGMQTPPCGSHEPKGYSWLARESGCRVLPPLRAGGDREQIGPVRRKERCKVDDAREAKERTEDRDLTERFSDARDLME</sequence>
<feature type="region of interest" description="Disordered" evidence="1">
    <location>
        <begin position="19"/>
        <end position="72"/>
    </location>
</feature>
<accession>A0A5B7CIQ5</accession>
<dbReference type="AlphaFoldDB" id="A0A5B7CIQ5"/>